<feature type="transmembrane region" description="Helical" evidence="8">
    <location>
        <begin position="510"/>
        <end position="528"/>
    </location>
</feature>
<dbReference type="Pfam" id="PF03600">
    <property type="entry name" value="CitMHS"/>
    <property type="match status" value="1"/>
</dbReference>
<keyword evidence="3 8" id="KW-0812">Transmembrane</keyword>
<dbReference type="InterPro" id="IPR029063">
    <property type="entry name" value="SAM-dependent_MTases_sf"/>
</dbReference>
<dbReference type="InParanoid" id="F0XW90"/>
<accession>F0XW90</accession>
<keyword evidence="4" id="KW-0677">Repeat</keyword>
<evidence type="ECO:0000256" key="4">
    <source>
        <dbReference type="ARBA" id="ARBA00022737"/>
    </source>
</evidence>
<keyword evidence="2" id="KW-0813">Transport</keyword>
<feature type="transmembrane region" description="Helical" evidence="8">
    <location>
        <begin position="669"/>
        <end position="688"/>
    </location>
</feature>
<evidence type="ECO:0000256" key="6">
    <source>
        <dbReference type="ARBA" id="ARBA00023136"/>
    </source>
</evidence>
<dbReference type="InterPro" id="IPR041698">
    <property type="entry name" value="Methyltransf_25"/>
</dbReference>
<dbReference type="AlphaFoldDB" id="F0XW90"/>
<evidence type="ECO:0000256" key="8">
    <source>
        <dbReference type="SAM" id="Phobius"/>
    </source>
</evidence>
<dbReference type="SMART" id="SM00315">
    <property type="entry name" value="RGS"/>
    <property type="match status" value="1"/>
</dbReference>
<dbReference type="GO" id="GO:0055085">
    <property type="term" value="P:transmembrane transport"/>
    <property type="evidence" value="ECO:0007669"/>
    <property type="project" value="InterPro"/>
</dbReference>
<protein>
    <recommendedName>
        <fullName evidence="9">RGS domain-containing protein</fullName>
    </recommendedName>
</protein>
<comment type="subcellular location">
    <subcellularLocation>
        <location evidence="1">Membrane</location>
        <topology evidence="1">Multi-pass membrane protein</topology>
    </subcellularLocation>
</comment>
<evidence type="ECO:0000313" key="10">
    <source>
        <dbReference type="EMBL" id="EGB13006.1"/>
    </source>
</evidence>
<feature type="transmembrane region" description="Helical" evidence="8">
    <location>
        <begin position="1159"/>
        <end position="1182"/>
    </location>
</feature>
<evidence type="ECO:0000256" key="7">
    <source>
        <dbReference type="SAM" id="MobiDB-lite"/>
    </source>
</evidence>
<dbReference type="InterPro" id="IPR051679">
    <property type="entry name" value="DASS-Related_Transporters"/>
</dbReference>
<keyword evidence="5 8" id="KW-1133">Transmembrane helix</keyword>
<evidence type="ECO:0000256" key="1">
    <source>
        <dbReference type="ARBA" id="ARBA00004141"/>
    </source>
</evidence>
<dbReference type="InterPro" id="IPR016137">
    <property type="entry name" value="RGS"/>
</dbReference>
<evidence type="ECO:0000256" key="2">
    <source>
        <dbReference type="ARBA" id="ARBA00022448"/>
    </source>
</evidence>
<feature type="transmembrane region" description="Helical" evidence="8">
    <location>
        <begin position="535"/>
        <end position="554"/>
    </location>
</feature>
<evidence type="ECO:0000256" key="3">
    <source>
        <dbReference type="ARBA" id="ARBA00022692"/>
    </source>
</evidence>
<gene>
    <name evidence="10" type="ORF">AURANDRAFT_60761</name>
</gene>
<sequence length="1183" mass="125749">MAQLDDAIDASLATMATPRNLALARAAPARGSSTLRFLELGCGAGVDAAALAAAGEHVLVLATDGAERMCSLTRDRVRAAGALSRVRVQRFELVAGDYGALKRGIGGFDACLLNVAMSYVPCCVPWADHGAVYAGLRRVLEPATGLLVLADSDFSERLEPTLVEGAHHERRPFADYDANLKAAGFELVERTTYLVGDDAFFAGVWRCAAPPNAMGGAATKRKDAAPPEPAPPPLSDAERTRQRRQTLQQNEASKRVRRPSLAKIDWTNDEMVDMQQKILEHPAELEDFSQFMMKQESSPPVQFYLAIFEYTHKFGYDPPPADKRDAAVAERFPFVQQIYETFVKDGAPEVGLSEKTRTTFMTSMEAKDVSGAVFSRAKGEVIAMLARKHLKDFVELQESKFNVAAGGDGAVETETKEECALEAHGAALMVPTEQAKTHFAQDSKQLLKEISKIPGEKATIEAEANKMADDIAKIRPGGRERSDSVASSVFEQHDESFVRSTRRTLDNCRVSVVDVGILVALLGLCLLGQLSPTPITFAGWSTIFMIGVAVLLMARHGAPPDVTLLACTGLLRVGGVISSSEAWQGFGSPDIISIGVLFAVAKGLQEAGTMELVLRAALGSPRSVPVAVVRVMAPLVVLSAFMNDIFCVIVLIPVVETWAARIDVHPRRLMLPVAFGALLGGMCTLLGTSTNLVLNDLIKKDYKDDAAALAPLELFSCSVVAVPVAAIGTLYMAFAMRSLLPPKDGDAVGRGGKLAAPLLDDDAPAPREFPYVVEVEVDDAAAGGGLVGEPLEQTSLVRTPGAAVLKLRPWSGEPVPSVLRRKSLRRSSSASNASAAEERKEGGDEEAGELPKNRRLAAGDVLVVACDGDGLAALRRVRGVRLAPTTGDAARLRVATPGRRHRRLLEVALAPGCPLVGAGTDDDGDAALVASREYGAALVAARAGDAALRPGSLALLEARPEILAARAADFSLARVVPDSAPPRASRSYDSFRCWLALAVMLAMIAAFSFNELTLLEASLLATGLLVFTQCLTIEQAFAAIKGRDLVAIVAAYGVGAALGNTGVASTLAHRICDLGQRLGASGLLALVYLVIALLGSIMSNQAVVILLYPILKEVAGTQDLVSMKQLVNVLVIGSSSSFLTPFSYQTNLLVQHYYEFSDFLRVGSGLTLLLTVATSVLVVTLVD</sequence>
<feature type="transmembrane region" description="Helical" evidence="8">
    <location>
        <begin position="1120"/>
        <end position="1139"/>
    </location>
</feature>
<dbReference type="Gene3D" id="3.40.50.150">
    <property type="entry name" value="Vaccinia Virus protein VP39"/>
    <property type="match status" value="1"/>
</dbReference>
<feature type="domain" description="RGS" evidence="9">
    <location>
        <begin position="276"/>
        <end position="395"/>
    </location>
</feature>
<keyword evidence="6 8" id="KW-0472">Membrane</keyword>
<dbReference type="InterPro" id="IPR004680">
    <property type="entry name" value="Cit_transptr-like_dom"/>
</dbReference>
<feature type="transmembrane region" description="Helical" evidence="8">
    <location>
        <begin position="708"/>
        <end position="734"/>
    </location>
</feature>
<reference evidence="10 11" key="1">
    <citation type="journal article" date="2011" name="Proc. Natl. Acad. Sci. U.S.A.">
        <title>Niche of harmful alga Aureococcus anophagefferens revealed through ecogenomics.</title>
        <authorList>
            <person name="Gobler C.J."/>
            <person name="Berry D.L."/>
            <person name="Dyhrman S.T."/>
            <person name="Wilhelm S.W."/>
            <person name="Salamov A."/>
            <person name="Lobanov A.V."/>
            <person name="Zhang Y."/>
            <person name="Collier J.L."/>
            <person name="Wurch L.L."/>
            <person name="Kustka A.B."/>
            <person name="Dill B.D."/>
            <person name="Shah M."/>
            <person name="VerBerkmoes N.C."/>
            <person name="Kuo A."/>
            <person name="Terry A."/>
            <person name="Pangilinan J."/>
            <person name="Lindquist E.A."/>
            <person name="Lucas S."/>
            <person name="Paulsen I.T."/>
            <person name="Hattenrath-Lehmann T.K."/>
            <person name="Talmage S.C."/>
            <person name="Walker E.A."/>
            <person name="Koch F."/>
            <person name="Burson A.M."/>
            <person name="Marcoval M.A."/>
            <person name="Tang Y.Z."/>
            <person name="Lecleir G.R."/>
            <person name="Coyne K.J."/>
            <person name="Berg G.M."/>
            <person name="Bertrand E.M."/>
            <person name="Saito M.A."/>
            <person name="Gladyshev V.N."/>
            <person name="Grigoriev I.V."/>
        </authorList>
    </citation>
    <scope>NUCLEOTIDE SEQUENCE [LARGE SCALE GENOMIC DNA]</scope>
    <source>
        <strain evidence="11">CCMP 1984</strain>
    </source>
</reference>
<dbReference type="InterPro" id="IPR044926">
    <property type="entry name" value="RGS_subdomain_2"/>
</dbReference>
<dbReference type="OMA" id="AIFEYTH"/>
<feature type="compositionally biased region" description="Low complexity" evidence="7">
    <location>
        <begin position="826"/>
        <end position="835"/>
    </location>
</feature>
<feature type="transmembrane region" description="Helical" evidence="8">
    <location>
        <begin position="991"/>
        <end position="1009"/>
    </location>
</feature>
<evidence type="ECO:0000256" key="5">
    <source>
        <dbReference type="ARBA" id="ARBA00022989"/>
    </source>
</evidence>
<dbReference type="OrthoDB" id="442352at2759"/>
<dbReference type="GeneID" id="20223150"/>
<proteinExistence type="predicted"/>
<evidence type="ECO:0000259" key="9">
    <source>
        <dbReference type="PROSITE" id="PS50132"/>
    </source>
</evidence>
<dbReference type="PROSITE" id="PS50132">
    <property type="entry name" value="RGS"/>
    <property type="match status" value="1"/>
</dbReference>
<dbReference type="RefSeq" id="XP_009032616.1">
    <property type="nucleotide sequence ID" value="XM_009034368.1"/>
</dbReference>
<dbReference type="eggNOG" id="ENOG502QPZM">
    <property type="taxonomic scope" value="Eukaryota"/>
</dbReference>
<dbReference type="PANTHER" id="PTHR43652">
    <property type="entry name" value="BASIC AMINO ACID ANTIPORTER YFCC-RELATED"/>
    <property type="match status" value="1"/>
</dbReference>
<organism evidence="11">
    <name type="scientific">Aureococcus anophagefferens</name>
    <name type="common">Harmful bloom alga</name>
    <dbReference type="NCBI Taxonomy" id="44056"/>
    <lineage>
        <taxon>Eukaryota</taxon>
        <taxon>Sar</taxon>
        <taxon>Stramenopiles</taxon>
        <taxon>Ochrophyta</taxon>
        <taxon>Pelagophyceae</taxon>
        <taxon>Pelagomonadales</taxon>
        <taxon>Pelagomonadaceae</taxon>
        <taxon>Aureococcus</taxon>
    </lineage>
</organism>
<feature type="transmembrane region" description="Helical" evidence="8">
    <location>
        <begin position="1083"/>
        <end position="1108"/>
    </location>
</feature>
<dbReference type="Pfam" id="PF00615">
    <property type="entry name" value="RGS"/>
    <property type="match status" value="1"/>
</dbReference>
<feature type="region of interest" description="Disordered" evidence="7">
    <location>
        <begin position="215"/>
        <end position="260"/>
    </location>
</feature>
<feature type="transmembrane region" description="Helical" evidence="8">
    <location>
        <begin position="1015"/>
        <end position="1033"/>
    </location>
</feature>
<keyword evidence="11" id="KW-1185">Reference proteome</keyword>
<feature type="transmembrane region" description="Helical" evidence="8">
    <location>
        <begin position="1045"/>
        <end position="1063"/>
    </location>
</feature>
<dbReference type="SUPFAM" id="SSF48097">
    <property type="entry name" value="Regulator of G-protein signaling, RGS"/>
    <property type="match status" value="1"/>
</dbReference>
<dbReference type="SUPFAM" id="SSF53335">
    <property type="entry name" value="S-adenosyl-L-methionine-dependent methyltransferases"/>
    <property type="match status" value="1"/>
</dbReference>
<dbReference type="KEGG" id="aaf:AURANDRAFT_60761"/>
<evidence type="ECO:0000313" key="11">
    <source>
        <dbReference type="Proteomes" id="UP000002729"/>
    </source>
</evidence>
<dbReference type="InterPro" id="IPR036305">
    <property type="entry name" value="RGS_sf"/>
</dbReference>
<dbReference type="CDD" id="cd07440">
    <property type="entry name" value="RGS"/>
    <property type="match status" value="1"/>
</dbReference>
<feature type="region of interest" description="Disordered" evidence="7">
    <location>
        <begin position="821"/>
        <end position="852"/>
    </location>
</feature>
<feature type="transmembrane region" description="Helical" evidence="8">
    <location>
        <begin position="631"/>
        <end position="657"/>
    </location>
</feature>
<dbReference type="Proteomes" id="UP000002729">
    <property type="component" value="Unassembled WGS sequence"/>
</dbReference>
<dbReference type="EMBL" id="GL833120">
    <property type="protein sequence ID" value="EGB13006.1"/>
    <property type="molecule type" value="Genomic_DNA"/>
</dbReference>
<name>F0XW90_AURAN</name>
<dbReference type="Pfam" id="PF13649">
    <property type="entry name" value="Methyltransf_25"/>
    <property type="match status" value="1"/>
</dbReference>
<dbReference type="GO" id="GO:0005886">
    <property type="term" value="C:plasma membrane"/>
    <property type="evidence" value="ECO:0007669"/>
    <property type="project" value="TreeGrafter"/>
</dbReference>
<dbReference type="Gene3D" id="1.10.167.10">
    <property type="entry name" value="Regulator of G-protein Signalling 4, domain 2"/>
    <property type="match status" value="1"/>
</dbReference>
<dbReference type="PANTHER" id="PTHR43652:SF2">
    <property type="entry name" value="BASIC AMINO ACID ANTIPORTER YFCC-RELATED"/>
    <property type="match status" value="1"/>
</dbReference>